<dbReference type="Gene3D" id="3.30.40.10">
    <property type="entry name" value="Zinc/RING finger domain, C3HC4 (zinc finger)"/>
    <property type="match status" value="1"/>
</dbReference>
<dbReference type="PROSITE" id="PS50089">
    <property type="entry name" value="ZF_RING_2"/>
    <property type="match status" value="1"/>
</dbReference>
<evidence type="ECO:0000259" key="7">
    <source>
        <dbReference type="PROSITE" id="PS50089"/>
    </source>
</evidence>
<dbReference type="OrthoDB" id="1049337at2759"/>
<reference evidence="9 10" key="2">
    <citation type="submission" date="2025-04" db="UniProtKB">
        <authorList>
            <consortium name="RefSeq"/>
        </authorList>
    </citation>
    <scope>IDENTIFICATION</scope>
    <source>
        <tissue evidence="9 10">Leaf</tissue>
    </source>
</reference>
<evidence type="ECO:0000256" key="1">
    <source>
        <dbReference type="ARBA" id="ARBA00000900"/>
    </source>
</evidence>
<keyword evidence="8" id="KW-1185">Reference proteome</keyword>
<dbReference type="KEGG" id="rsz:130506121"/>
<evidence type="ECO:0000256" key="4">
    <source>
        <dbReference type="ARBA" id="ARBA00022771"/>
    </source>
</evidence>
<accession>A0A6J0NVM9</accession>
<dbReference type="InterPro" id="IPR013083">
    <property type="entry name" value="Znf_RING/FYVE/PHD"/>
</dbReference>
<dbReference type="GO" id="GO:0005737">
    <property type="term" value="C:cytoplasm"/>
    <property type="evidence" value="ECO:0007669"/>
    <property type="project" value="TreeGrafter"/>
</dbReference>
<dbReference type="RefSeq" id="XP_056856737.1">
    <property type="nucleotide sequence ID" value="XM_057000757.1"/>
</dbReference>
<dbReference type="SMART" id="SM00184">
    <property type="entry name" value="RING"/>
    <property type="match status" value="1"/>
</dbReference>
<dbReference type="Pfam" id="PF13639">
    <property type="entry name" value="zf-RING_2"/>
    <property type="match status" value="1"/>
</dbReference>
<keyword evidence="3" id="KW-0479">Metal-binding</keyword>
<dbReference type="GO" id="GO:0016567">
    <property type="term" value="P:protein ubiquitination"/>
    <property type="evidence" value="ECO:0007669"/>
    <property type="project" value="TreeGrafter"/>
</dbReference>
<dbReference type="EC" id="2.3.2.27" evidence="2"/>
<evidence type="ECO:0000313" key="11">
    <source>
        <dbReference type="RefSeq" id="XP_056856737.1"/>
    </source>
</evidence>
<reference evidence="8" key="1">
    <citation type="journal article" date="2019" name="Database">
        <title>The radish genome database (RadishGD): an integrated information resource for radish genomics.</title>
        <authorList>
            <person name="Yu H.J."/>
            <person name="Baek S."/>
            <person name="Lee Y.J."/>
            <person name="Cho A."/>
            <person name="Mun J.H."/>
        </authorList>
    </citation>
    <scope>NUCLEOTIDE SEQUENCE [LARGE SCALE GENOMIC DNA]</scope>
    <source>
        <strain evidence="8">cv. WK10039</strain>
    </source>
</reference>
<dbReference type="PANTHER" id="PTHR15710:SF201">
    <property type="entry name" value="RING-TYPE DOMAIN-CONTAINING PROTEIN"/>
    <property type="match status" value="1"/>
</dbReference>
<proteinExistence type="predicted"/>
<organism evidence="8 9">
    <name type="scientific">Raphanus sativus</name>
    <name type="common">Radish</name>
    <name type="synonym">Raphanus raphanistrum var. sativus</name>
    <dbReference type="NCBI Taxonomy" id="3726"/>
    <lineage>
        <taxon>Eukaryota</taxon>
        <taxon>Viridiplantae</taxon>
        <taxon>Streptophyta</taxon>
        <taxon>Embryophyta</taxon>
        <taxon>Tracheophyta</taxon>
        <taxon>Spermatophyta</taxon>
        <taxon>Magnoliopsida</taxon>
        <taxon>eudicotyledons</taxon>
        <taxon>Gunneridae</taxon>
        <taxon>Pentapetalae</taxon>
        <taxon>rosids</taxon>
        <taxon>malvids</taxon>
        <taxon>Brassicales</taxon>
        <taxon>Brassicaceae</taxon>
        <taxon>Brassiceae</taxon>
        <taxon>Raphanus</taxon>
    </lineage>
</organism>
<evidence type="ECO:0000256" key="6">
    <source>
        <dbReference type="PROSITE-ProRule" id="PRU00175"/>
    </source>
</evidence>
<dbReference type="KEGG" id="rsz:130495064"/>
<evidence type="ECO:0000256" key="5">
    <source>
        <dbReference type="ARBA" id="ARBA00022833"/>
    </source>
</evidence>
<dbReference type="GeneID" id="108858827"/>
<evidence type="ECO:0000256" key="3">
    <source>
        <dbReference type="ARBA" id="ARBA00022723"/>
    </source>
</evidence>
<dbReference type="PANTHER" id="PTHR15710">
    <property type="entry name" value="E3 UBIQUITIN-PROTEIN LIGASE PRAJA"/>
    <property type="match status" value="1"/>
</dbReference>
<evidence type="ECO:0000313" key="8">
    <source>
        <dbReference type="Proteomes" id="UP000504610"/>
    </source>
</evidence>
<evidence type="ECO:0000256" key="2">
    <source>
        <dbReference type="ARBA" id="ARBA00012483"/>
    </source>
</evidence>
<dbReference type="InterPro" id="IPR001841">
    <property type="entry name" value="Znf_RING"/>
</dbReference>
<comment type="catalytic activity">
    <reaction evidence="1">
        <text>S-ubiquitinyl-[E2 ubiquitin-conjugating enzyme]-L-cysteine + [acceptor protein]-L-lysine = [E2 ubiquitin-conjugating enzyme]-L-cysteine + N(6)-ubiquitinyl-[acceptor protein]-L-lysine.</text>
        <dbReference type="EC" id="2.3.2.27"/>
    </reaction>
</comment>
<name>A0A6J0NVM9_RAPSA</name>
<feature type="domain" description="RING-type" evidence="7">
    <location>
        <begin position="188"/>
        <end position="236"/>
    </location>
</feature>
<dbReference type="RefSeq" id="XP_018488196.2">
    <property type="nucleotide sequence ID" value="XM_018632694.2"/>
</dbReference>
<dbReference type="GO" id="GO:0008270">
    <property type="term" value="F:zinc ion binding"/>
    <property type="evidence" value="ECO:0007669"/>
    <property type="project" value="UniProtKB-KW"/>
</dbReference>
<protein>
    <recommendedName>
        <fullName evidence="2">RING-type E3 ubiquitin transferase</fullName>
        <ecNumber evidence="2">2.3.2.27</ecNumber>
    </recommendedName>
</protein>
<sequence length="250" mass="28372">MTTRLYISHSHEELASQLKKGSLFRNMIRPHVELRDIELTERRSRSNPTSIIIIVETISDEIQVSPSVRIDISLPRYLSHGSIRKLIQDQLINRHWLAPKISRAATKLGFSRSEILQDSFVSHRWLADYLASEISWAGVRFGRNGLILSFTAKVTPSPSKEEVLKRMAQQGKMSKEDLKSSKMETEPCSICLDNLGVSRGSNSKHGVPTRMTCSHVFHDGCLLVWLQRRNTCPLCRTVLYDRSMIGKKGG</sequence>
<gene>
    <name evidence="9" type="primary">LOC108858827</name>
    <name evidence="10" type="synonym">LOC130495064</name>
    <name evidence="11" type="synonym">LOC130506121</name>
</gene>
<dbReference type="KEGG" id="rsz:108858827"/>
<dbReference type="RefSeq" id="XP_056842025.1">
    <property type="nucleotide sequence ID" value="XM_056986045.1"/>
</dbReference>
<keyword evidence="4 6" id="KW-0863">Zinc-finger</keyword>
<dbReference type="GO" id="GO:0061630">
    <property type="term" value="F:ubiquitin protein ligase activity"/>
    <property type="evidence" value="ECO:0007669"/>
    <property type="project" value="UniProtKB-EC"/>
</dbReference>
<evidence type="ECO:0000313" key="10">
    <source>
        <dbReference type="RefSeq" id="XP_056842025.1"/>
    </source>
</evidence>
<dbReference type="Proteomes" id="UP000504610">
    <property type="component" value="Chromosome 5"/>
</dbReference>
<dbReference type="AlphaFoldDB" id="A0A6J0NVM9"/>
<keyword evidence="5" id="KW-0862">Zinc</keyword>
<evidence type="ECO:0000313" key="9">
    <source>
        <dbReference type="RefSeq" id="XP_018488196.2"/>
    </source>
</evidence>
<dbReference type="SUPFAM" id="SSF57850">
    <property type="entry name" value="RING/U-box"/>
    <property type="match status" value="1"/>
</dbReference>